<dbReference type="NCBIfam" id="TIGR04056">
    <property type="entry name" value="OMP_RagA_SusC"/>
    <property type="match status" value="1"/>
</dbReference>
<keyword evidence="2 7" id="KW-0813">Transport</keyword>
<protein>
    <submittedName>
        <fullName evidence="9">TonB-linked outer membrane protein, SusC/RagA family</fullName>
    </submittedName>
</protein>
<dbReference type="GO" id="GO:0009279">
    <property type="term" value="C:cell outer membrane"/>
    <property type="evidence" value="ECO:0007669"/>
    <property type="project" value="UniProtKB-SubCell"/>
</dbReference>
<sequence length="1093" mass="119822">MFKILNHETAVFLMKVSLMQLILTGLLMNTALASHAQELLEQRVTIRQENTTVRQVLSTLEKTAHIKFVYSREVVKADQKITVSATNERLGALLDQFLRPLQIGYVVTGNQVALVRTSFTPGDDAAVTKSFTSPSAESTDQIITGTVRDEKGETLPGVSVTLKGTQKGTTTDAKGDFRLSIPDERNAVLVFSYVGYISQDKAIGNLTVLNLTMEVDKRSLDEVIVVGYGTQKKSDLTGSVVAISKERLTQLPNTNIAQALQGSIPGIQINTNGGGAEQNDVSIVVRGRSSISASNAPLIILDGIPYTGGISDINPSDIAAIDVLKDASAAAIYGSRGSNGVILVTSKQGQKGKLSISYDGFYGIQQIANKPNLLSGAEFYAFKKSRANTPSTSMTPSEEAVYQSGQFADWYSLATRQGWRSQHSLNVSGGSDKAAFYIGATYLNVGGVAINDQYKRYTLRPNLDVKVTPWLTFSSASQLSFQDRSGLSADFSGQQGANFMNPLTTPYNTDGTLTVYAWPEYNLAANPLGATLARSVNNVYRIFTTNSLKVDLPFVPGLSYKINTGVEYQTDVRRTYYGRDTRTGYENKGQATNVNGQQRNYTVENILTYGRSFGKHSVNLTGLYSSQSADLEEQQITGVGFPNDVLTNYQMNTATLLTPTSNYSKQNLVSQMIRVNYNYDSRYLLTLTTRRDGYSGFGFDRKYGTFPSVAVGWNIAREGFMSGVNALTTLKLRASYGLNGNQAVSPYQSLATLTTRSYLSGTTVLPGYVPSRLANEQLGWESTKSTNIGLDFGLFGNRIQGSIDVYSKQTKDLLLNRIISSVQGFNKVIQNIGKTANKGIEIGITSTNVNHNGFMWTTSANGSYNVNKIVDLYGDGNDDLANGWFLNRAVRTIYDYQYDGIFRSTDEVAASPQKTAQAGYVRIKDVNGDGKIDAADRTFLGNQDPYYLYGLTNMVSYKGFSLMVFIQGVAGSTKENPLVQDGVFIDVRRNTTRKDWWTPQNPNATHWANDANANLLNISVYESTSFARLKDVSLAYQVPSTLLKRLNMTNLKFYVSGRNLATFTKYKGLDPEIVNQLDIPLQHELLFGVNIGL</sequence>
<accession>A0A286FZN6</accession>
<keyword evidence="3 7" id="KW-1134">Transmembrane beta strand</keyword>
<dbReference type="NCBIfam" id="TIGR04057">
    <property type="entry name" value="SusC_RagA_signa"/>
    <property type="match status" value="1"/>
</dbReference>
<dbReference type="Pfam" id="PF13715">
    <property type="entry name" value="CarbopepD_reg_2"/>
    <property type="match status" value="1"/>
</dbReference>
<feature type="domain" description="TonB-dependent receptor plug" evidence="8">
    <location>
        <begin position="233"/>
        <end position="341"/>
    </location>
</feature>
<gene>
    <name evidence="9" type="ORF">SAMN06269250_2821</name>
</gene>
<organism evidence="9 10">
    <name type="scientific">Spirosoma fluviale</name>
    <dbReference type="NCBI Taxonomy" id="1597977"/>
    <lineage>
        <taxon>Bacteria</taxon>
        <taxon>Pseudomonadati</taxon>
        <taxon>Bacteroidota</taxon>
        <taxon>Cytophagia</taxon>
        <taxon>Cytophagales</taxon>
        <taxon>Cytophagaceae</taxon>
        <taxon>Spirosoma</taxon>
    </lineage>
</organism>
<evidence type="ECO:0000256" key="5">
    <source>
        <dbReference type="ARBA" id="ARBA00023136"/>
    </source>
</evidence>
<dbReference type="EMBL" id="OCNH01000002">
    <property type="protein sequence ID" value="SOD88737.1"/>
    <property type="molecule type" value="Genomic_DNA"/>
</dbReference>
<dbReference type="Gene3D" id="2.60.40.1120">
    <property type="entry name" value="Carboxypeptidase-like, regulatory domain"/>
    <property type="match status" value="1"/>
</dbReference>
<dbReference type="Proteomes" id="UP000219452">
    <property type="component" value="Unassembled WGS sequence"/>
</dbReference>
<proteinExistence type="inferred from homology"/>
<dbReference type="InterPro" id="IPR036942">
    <property type="entry name" value="Beta-barrel_TonB_sf"/>
</dbReference>
<dbReference type="AlphaFoldDB" id="A0A286FZN6"/>
<evidence type="ECO:0000256" key="6">
    <source>
        <dbReference type="ARBA" id="ARBA00023237"/>
    </source>
</evidence>
<dbReference type="OrthoDB" id="9768177at2"/>
<dbReference type="Gene3D" id="2.40.170.20">
    <property type="entry name" value="TonB-dependent receptor, beta-barrel domain"/>
    <property type="match status" value="1"/>
</dbReference>
<evidence type="ECO:0000256" key="7">
    <source>
        <dbReference type="PROSITE-ProRule" id="PRU01360"/>
    </source>
</evidence>
<keyword evidence="6 7" id="KW-0998">Cell outer membrane</keyword>
<evidence type="ECO:0000256" key="4">
    <source>
        <dbReference type="ARBA" id="ARBA00022692"/>
    </source>
</evidence>
<evidence type="ECO:0000313" key="9">
    <source>
        <dbReference type="EMBL" id="SOD88737.1"/>
    </source>
</evidence>
<keyword evidence="4 7" id="KW-0812">Transmembrane</keyword>
<name>A0A286FZN6_9BACT</name>
<reference evidence="10" key="1">
    <citation type="submission" date="2017-09" db="EMBL/GenBank/DDBJ databases">
        <authorList>
            <person name="Varghese N."/>
            <person name="Submissions S."/>
        </authorList>
    </citation>
    <scope>NUCLEOTIDE SEQUENCE [LARGE SCALE GENOMIC DNA]</scope>
    <source>
        <strain evidence="10">DSM 29961</strain>
    </source>
</reference>
<dbReference type="Pfam" id="PF07715">
    <property type="entry name" value="Plug"/>
    <property type="match status" value="1"/>
</dbReference>
<dbReference type="InterPro" id="IPR008969">
    <property type="entry name" value="CarboxyPept-like_regulatory"/>
</dbReference>
<dbReference type="PROSITE" id="PS52016">
    <property type="entry name" value="TONB_DEPENDENT_REC_3"/>
    <property type="match status" value="1"/>
</dbReference>
<dbReference type="InterPro" id="IPR039426">
    <property type="entry name" value="TonB-dep_rcpt-like"/>
</dbReference>
<dbReference type="SUPFAM" id="SSF56935">
    <property type="entry name" value="Porins"/>
    <property type="match status" value="1"/>
</dbReference>
<comment type="similarity">
    <text evidence="7">Belongs to the TonB-dependent receptor family.</text>
</comment>
<dbReference type="InterPro" id="IPR023997">
    <property type="entry name" value="TonB-dep_OMP_SusC/RagA_CS"/>
</dbReference>
<evidence type="ECO:0000256" key="3">
    <source>
        <dbReference type="ARBA" id="ARBA00022452"/>
    </source>
</evidence>
<dbReference type="SUPFAM" id="SSF49464">
    <property type="entry name" value="Carboxypeptidase regulatory domain-like"/>
    <property type="match status" value="1"/>
</dbReference>
<evidence type="ECO:0000313" key="10">
    <source>
        <dbReference type="Proteomes" id="UP000219452"/>
    </source>
</evidence>
<dbReference type="Gene3D" id="2.170.130.10">
    <property type="entry name" value="TonB-dependent receptor, plug domain"/>
    <property type="match status" value="1"/>
</dbReference>
<evidence type="ECO:0000259" key="8">
    <source>
        <dbReference type="Pfam" id="PF07715"/>
    </source>
</evidence>
<dbReference type="InterPro" id="IPR023996">
    <property type="entry name" value="TonB-dep_OMP_SusC/RagA"/>
</dbReference>
<evidence type="ECO:0000256" key="2">
    <source>
        <dbReference type="ARBA" id="ARBA00022448"/>
    </source>
</evidence>
<dbReference type="InterPro" id="IPR012910">
    <property type="entry name" value="Plug_dom"/>
</dbReference>
<evidence type="ECO:0000256" key="1">
    <source>
        <dbReference type="ARBA" id="ARBA00004571"/>
    </source>
</evidence>
<keyword evidence="5 7" id="KW-0472">Membrane</keyword>
<keyword evidence="10" id="KW-1185">Reference proteome</keyword>
<dbReference type="InterPro" id="IPR037066">
    <property type="entry name" value="Plug_dom_sf"/>
</dbReference>
<comment type="subcellular location">
    <subcellularLocation>
        <location evidence="1 7">Cell outer membrane</location>
        <topology evidence="1 7">Multi-pass membrane protein</topology>
    </subcellularLocation>
</comment>